<dbReference type="KEGG" id="vg:13827878"/>
<proteinExistence type="predicted"/>
<dbReference type="Proteomes" id="UP000006287">
    <property type="component" value="Segment"/>
</dbReference>
<protein>
    <submittedName>
        <fullName evidence="1">Uncharacterized protein</fullName>
    </submittedName>
</protein>
<reference evidence="1 2" key="1">
    <citation type="journal article" date="2012" name="FEMS Microbiol. Lett.">
        <title>Characterization of an endolysin, LysBPS13, from a Bacillus cereus bacteriophage.</title>
        <authorList>
            <person name="Park J."/>
            <person name="Yun J."/>
            <person name="Lim J.A."/>
            <person name="Kang D.H."/>
            <person name="Ryu S."/>
        </authorList>
    </citation>
    <scope>NUCLEOTIDE SEQUENCE [LARGE SCALE GENOMIC DNA]</scope>
</reference>
<sequence>MSTYDGAYTSNRGTFDKGAWNCPCICEWGELSPSCDKCNYEWDGRPKPECDIEKERKRRWNAAAQQVSNELALLFSDPESSKIKYDVDVEDCLTCGGGGFSGYGTGYDAVCDNCGGHGVLPKLGGK</sequence>
<dbReference type="GeneID" id="13827878"/>
<gene>
    <name evidence="1" type="ORF">BPS13_0183</name>
</gene>
<accession>J9PUA3</accession>
<name>J9PUA3_9CAUD</name>
<dbReference type="EMBL" id="JN654439">
    <property type="protein sequence ID" value="AEZ50362.1"/>
    <property type="molecule type" value="Genomic_DNA"/>
</dbReference>
<dbReference type="RefSeq" id="YP_006907742.1">
    <property type="nucleotide sequence ID" value="NC_018857.1"/>
</dbReference>
<evidence type="ECO:0000313" key="2">
    <source>
        <dbReference type="Proteomes" id="UP000006287"/>
    </source>
</evidence>
<keyword evidence="2" id="KW-1185">Reference proteome</keyword>
<organism evidence="1 2">
    <name type="scientific">Bacillus phage BPS13</name>
    <dbReference type="NCBI Taxonomy" id="1136731"/>
    <lineage>
        <taxon>Viruses</taxon>
        <taxon>Duplodnaviria</taxon>
        <taxon>Heunggongvirae</taxon>
        <taxon>Uroviricota</taxon>
        <taxon>Caudoviricetes</taxon>
        <taxon>Herelleviridae</taxon>
        <taxon>Bastillevirinae</taxon>
        <taxon>Wphvirus</taxon>
        <taxon>Wphvirus BPS13</taxon>
    </lineage>
</organism>
<evidence type="ECO:0000313" key="1">
    <source>
        <dbReference type="EMBL" id="AEZ50362.1"/>
    </source>
</evidence>